<keyword evidence="1" id="KW-0812">Transmembrane</keyword>
<reference evidence="2" key="1">
    <citation type="journal article" date="2020" name="Nature">
        <title>Giant virus diversity and host interactions through global metagenomics.</title>
        <authorList>
            <person name="Schulz F."/>
            <person name="Roux S."/>
            <person name="Paez-Espino D."/>
            <person name="Jungbluth S."/>
            <person name="Walsh D.A."/>
            <person name="Denef V.J."/>
            <person name="McMahon K.D."/>
            <person name="Konstantinidis K.T."/>
            <person name="Eloe-Fadrosh E.A."/>
            <person name="Kyrpides N.C."/>
            <person name="Woyke T."/>
        </authorList>
    </citation>
    <scope>NUCLEOTIDE SEQUENCE</scope>
    <source>
        <strain evidence="2">GVMAG-S-1021933-23</strain>
    </source>
</reference>
<name>A0A6C0ADQ4_9ZZZZ</name>
<proteinExistence type="predicted"/>
<organism evidence="2">
    <name type="scientific">viral metagenome</name>
    <dbReference type="NCBI Taxonomy" id="1070528"/>
    <lineage>
        <taxon>unclassified sequences</taxon>
        <taxon>metagenomes</taxon>
        <taxon>organismal metagenomes</taxon>
    </lineage>
</organism>
<keyword evidence="1" id="KW-0472">Membrane</keyword>
<feature type="transmembrane region" description="Helical" evidence="1">
    <location>
        <begin position="12"/>
        <end position="30"/>
    </location>
</feature>
<dbReference type="EMBL" id="MN740593">
    <property type="protein sequence ID" value="QHS77848.1"/>
    <property type="molecule type" value="Genomic_DNA"/>
</dbReference>
<sequence>MFFTDTPLRLLSGFDVGISSINVIIINSIIKVFKKIRESINFYNIFYF</sequence>
<accession>A0A6C0ADQ4</accession>
<dbReference type="AlphaFoldDB" id="A0A6C0ADQ4"/>
<evidence type="ECO:0000313" key="2">
    <source>
        <dbReference type="EMBL" id="QHS77848.1"/>
    </source>
</evidence>
<protein>
    <submittedName>
        <fullName evidence="2">Uncharacterized protein</fullName>
    </submittedName>
</protein>
<evidence type="ECO:0000256" key="1">
    <source>
        <dbReference type="SAM" id="Phobius"/>
    </source>
</evidence>
<keyword evidence="1" id="KW-1133">Transmembrane helix</keyword>